<organism evidence="2 3">
    <name type="scientific">Bremia lactucae</name>
    <name type="common">Lettuce downy mildew</name>
    <dbReference type="NCBI Taxonomy" id="4779"/>
    <lineage>
        <taxon>Eukaryota</taxon>
        <taxon>Sar</taxon>
        <taxon>Stramenopiles</taxon>
        <taxon>Oomycota</taxon>
        <taxon>Peronosporomycetes</taxon>
        <taxon>Peronosporales</taxon>
        <taxon>Peronosporaceae</taxon>
        <taxon>Bremia</taxon>
    </lineage>
</organism>
<protein>
    <submittedName>
        <fullName evidence="2">Uncharacterized protein</fullName>
    </submittedName>
</protein>
<sequence length="516" mass="56970">MGSETSNVDKCEIVTVVMTKSETVADPVGCTTTLPRKAKKSKEKAKAIVATQELSEADRLGSISVDHPYLSVLYKRIRSHRKKLEKIKSLEQAQLQEGKVLNAQQLDLMSNKATLEKLVAELEMLREQFIGVFSEELDLKKQLETKDAIVADVTQSEEDQHVIEKINVAAESEKETQELQEEVASAVKETDYTDVYELLKTLHVVNLHQVLNKEVPMVLDFFSKVLLGKTRPPAELSYDENLMESLEEAKKYLMKSDKTFACDTTYCELKAFVDKFASMSSSEKKTEEGNDIGEERMVTCNTVEIKKEKPGVEEVVAVPEVPAEINMMPQISFFTESQLEIERGGEPIRVSASQLEEAVELQIEPVKIDQSNNLVISEIGEEDNSALLTAEVASASQLSFAAVAAGEAGDCATSVSALSGAEKYESGKSALKNGRRRAQNRWREKGSSSSGNKSSGSPNPGGKPRRSRTPRASDDYSSVQGGKWKDDRRSHVDRALRKQGRSMQQPAIPLLAAPHA</sequence>
<accession>A0A976IHR8</accession>
<dbReference type="AlphaFoldDB" id="A0A976IHR8"/>
<dbReference type="PANTHER" id="PTHR37736">
    <property type="entry name" value="GLYCINE-RICH PROTEIN"/>
    <property type="match status" value="1"/>
</dbReference>
<proteinExistence type="predicted"/>
<dbReference type="RefSeq" id="XP_067821546.1">
    <property type="nucleotide sequence ID" value="XM_067959374.1"/>
</dbReference>
<evidence type="ECO:0000313" key="2">
    <source>
        <dbReference type="EMBL" id="TDH72047.1"/>
    </source>
</evidence>
<evidence type="ECO:0000256" key="1">
    <source>
        <dbReference type="SAM" id="MobiDB-lite"/>
    </source>
</evidence>
<keyword evidence="3" id="KW-1185">Reference proteome</keyword>
<feature type="compositionally biased region" description="Basic and acidic residues" evidence="1">
    <location>
        <begin position="483"/>
        <end position="496"/>
    </location>
</feature>
<dbReference type="PANTHER" id="PTHR37736:SF1">
    <property type="entry name" value="GLYCINE-RICH PROTEIN"/>
    <property type="match status" value="1"/>
</dbReference>
<evidence type="ECO:0000313" key="3">
    <source>
        <dbReference type="Proteomes" id="UP000294530"/>
    </source>
</evidence>
<dbReference type="EMBL" id="SHOA02000012">
    <property type="protein sequence ID" value="TDH72047.1"/>
    <property type="molecule type" value="Genomic_DNA"/>
</dbReference>
<name>A0A976IHR8_BRELC</name>
<feature type="region of interest" description="Disordered" evidence="1">
    <location>
        <begin position="423"/>
        <end position="516"/>
    </location>
</feature>
<reference evidence="2 3" key="1">
    <citation type="journal article" date="2021" name="Genome Biol.">
        <title>AFLAP: assembly-free linkage analysis pipeline using k-mers from genome sequencing data.</title>
        <authorList>
            <person name="Fletcher K."/>
            <person name="Zhang L."/>
            <person name="Gil J."/>
            <person name="Han R."/>
            <person name="Cavanaugh K."/>
            <person name="Michelmore R."/>
        </authorList>
    </citation>
    <scope>NUCLEOTIDE SEQUENCE [LARGE SCALE GENOMIC DNA]</scope>
    <source>
        <strain evidence="2 3">SF5</strain>
    </source>
</reference>
<feature type="compositionally biased region" description="Low complexity" evidence="1">
    <location>
        <begin position="447"/>
        <end position="462"/>
    </location>
</feature>
<gene>
    <name evidence="2" type="ORF">CCR75_001270</name>
</gene>
<dbReference type="KEGG" id="blac:94345045"/>
<dbReference type="GeneID" id="94345045"/>
<dbReference type="OrthoDB" id="69150at2759"/>
<comment type="caution">
    <text evidence="2">The sequence shown here is derived from an EMBL/GenBank/DDBJ whole genome shotgun (WGS) entry which is preliminary data.</text>
</comment>
<dbReference type="Proteomes" id="UP000294530">
    <property type="component" value="Unassembled WGS sequence"/>
</dbReference>